<comment type="function">
    <text evidence="1 9">The alpha subunit is responsible for the aldol cleavage of indoleglycerol phosphate to indole and glyceraldehyde 3-phosphate.</text>
</comment>
<dbReference type="InterPro" id="IPR018204">
    <property type="entry name" value="Trp_synthase_alpha_AS"/>
</dbReference>
<sequence length="259" mass="27906">MTKTLQAVIEQTTTQGNKAFVPYIMAGDGGLEKTKDTILYLQKSGATAIEIGIPFSDPVADGPTIQQAGLRALAQKVSLRKIIAFLTTIKHEVKIPLVIMTYLNPIIQYGIPKFISDIKEANIKGLIIPDMPFEESSIINDVLVPDDDIALIPLISLTSPQTRIEKILHESEGFVYAVTINGITGSGSAFSQDLQHHLKKLKSIAPIPVLAGFGISSHDHAVIVGENIDGVIVGSAIVEALHLNDFATIDAFFPQQTSI</sequence>
<evidence type="ECO:0000256" key="7">
    <source>
        <dbReference type="ARBA" id="ARBA00023239"/>
    </source>
</evidence>
<reference evidence="11 12" key="1">
    <citation type="submission" date="2018-05" db="EMBL/GenBank/DDBJ databases">
        <title>Kurthia sibirica genome sequence.</title>
        <authorList>
            <person name="Maclea K.S."/>
            <person name="Goen A.E."/>
        </authorList>
    </citation>
    <scope>NUCLEOTIDE SEQUENCE [LARGE SCALE GENOMIC DNA]</scope>
    <source>
        <strain evidence="11 12">ATCC 49154</strain>
    </source>
</reference>
<comment type="pathway">
    <text evidence="2 9">Amino-acid biosynthesis; L-tryptophan biosynthesis; L-tryptophan from chorismate: step 5/5.</text>
</comment>
<evidence type="ECO:0000256" key="8">
    <source>
        <dbReference type="ARBA" id="ARBA00049047"/>
    </source>
</evidence>
<evidence type="ECO:0000256" key="6">
    <source>
        <dbReference type="ARBA" id="ARBA00023141"/>
    </source>
</evidence>
<dbReference type="GO" id="GO:0004834">
    <property type="term" value="F:tryptophan synthase activity"/>
    <property type="evidence" value="ECO:0007669"/>
    <property type="project" value="UniProtKB-UniRule"/>
</dbReference>
<evidence type="ECO:0000313" key="11">
    <source>
        <dbReference type="EMBL" id="PWI25959.1"/>
    </source>
</evidence>
<dbReference type="UniPathway" id="UPA00035">
    <property type="reaction ID" value="UER00044"/>
</dbReference>
<dbReference type="NCBIfam" id="TIGR00262">
    <property type="entry name" value="trpA"/>
    <property type="match status" value="1"/>
</dbReference>
<comment type="caution">
    <text evidence="11">The sequence shown here is derived from an EMBL/GenBank/DDBJ whole genome shotgun (WGS) entry which is preliminary data.</text>
</comment>
<dbReference type="FunFam" id="3.20.20.70:FF:000037">
    <property type="entry name" value="Tryptophan synthase alpha chain"/>
    <property type="match status" value="1"/>
</dbReference>
<dbReference type="EMBL" id="QFVR01000005">
    <property type="protein sequence ID" value="PWI25959.1"/>
    <property type="molecule type" value="Genomic_DNA"/>
</dbReference>
<dbReference type="EC" id="4.2.1.20" evidence="9"/>
<dbReference type="PROSITE" id="PS00167">
    <property type="entry name" value="TRP_SYNTHASE_ALPHA"/>
    <property type="match status" value="1"/>
</dbReference>
<dbReference type="CDD" id="cd04724">
    <property type="entry name" value="Tryptophan_synthase_alpha"/>
    <property type="match status" value="1"/>
</dbReference>
<comment type="subunit">
    <text evidence="3 9">Tetramer of two alpha and two beta chains.</text>
</comment>
<keyword evidence="7 9" id="KW-0456">Lyase</keyword>
<gene>
    <name evidence="9" type="primary">trpA</name>
    <name evidence="11" type="ORF">DEX24_05355</name>
</gene>
<evidence type="ECO:0000256" key="4">
    <source>
        <dbReference type="ARBA" id="ARBA00022605"/>
    </source>
</evidence>
<evidence type="ECO:0000256" key="5">
    <source>
        <dbReference type="ARBA" id="ARBA00022822"/>
    </source>
</evidence>
<proteinExistence type="inferred from homology"/>
<keyword evidence="12" id="KW-1185">Reference proteome</keyword>
<protein>
    <recommendedName>
        <fullName evidence="9">Tryptophan synthase alpha chain</fullName>
        <ecNumber evidence="9">4.2.1.20</ecNumber>
    </recommendedName>
</protein>
<evidence type="ECO:0000256" key="9">
    <source>
        <dbReference type="HAMAP-Rule" id="MF_00131"/>
    </source>
</evidence>
<dbReference type="Gene3D" id="3.20.20.70">
    <property type="entry name" value="Aldolase class I"/>
    <property type="match status" value="1"/>
</dbReference>
<dbReference type="InterPro" id="IPR011060">
    <property type="entry name" value="RibuloseP-bd_barrel"/>
</dbReference>
<evidence type="ECO:0000313" key="12">
    <source>
        <dbReference type="Proteomes" id="UP000245938"/>
    </source>
</evidence>
<keyword evidence="5 9" id="KW-0822">Tryptophan biosynthesis</keyword>
<dbReference type="GO" id="GO:0005829">
    <property type="term" value="C:cytosol"/>
    <property type="evidence" value="ECO:0007669"/>
    <property type="project" value="TreeGrafter"/>
</dbReference>
<dbReference type="PANTHER" id="PTHR43406">
    <property type="entry name" value="TRYPTOPHAN SYNTHASE, ALPHA CHAIN"/>
    <property type="match status" value="1"/>
</dbReference>
<dbReference type="OrthoDB" id="9804578at2"/>
<feature type="active site" description="Proton acceptor" evidence="9">
    <location>
        <position position="50"/>
    </location>
</feature>
<keyword evidence="4 9" id="KW-0028">Amino-acid biosynthesis</keyword>
<dbReference type="InterPro" id="IPR002028">
    <property type="entry name" value="Trp_synthase_suA"/>
</dbReference>
<dbReference type="HAMAP" id="MF_00131">
    <property type="entry name" value="Trp_synth_alpha"/>
    <property type="match status" value="1"/>
</dbReference>
<feature type="active site" description="Proton acceptor" evidence="9">
    <location>
        <position position="61"/>
    </location>
</feature>
<dbReference type="Pfam" id="PF00290">
    <property type="entry name" value="Trp_syntA"/>
    <property type="match status" value="1"/>
</dbReference>
<dbReference type="AlphaFoldDB" id="A0A2U3AN90"/>
<dbReference type="Proteomes" id="UP000245938">
    <property type="component" value="Unassembled WGS sequence"/>
</dbReference>
<comment type="catalytic activity">
    <reaction evidence="8 9">
        <text>(1S,2R)-1-C-(indol-3-yl)glycerol 3-phosphate + L-serine = D-glyceraldehyde 3-phosphate + L-tryptophan + H2O</text>
        <dbReference type="Rhea" id="RHEA:10532"/>
        <dbReference type="ChEBI" id="CHEBI:15377"/>
        <dbReference type="ChEBI" id="CHEBI:33384"/>
        <dbReference type="ChEBI" id="CHEBI:57912"/>
        <dbReference type="ChEBI" id="CHEBI:58866"/>
        <dbReference type="ChEBI" id="CHEBI:59776"/>
        <dbReference type="EC" id="4.2.1.20"/>
    </reaction>
</comment>
<comment type="similarity">
    <text evidence="9 10">Belongs to the TrpA family.</text>
</comment>
<evidence type="ECO:0000256" key="10">
    <source>
        <dbReference type="RuleBase" id="RU003662"/>
    </source>
</evidence>
<keyword evidence="6 9" id="KW-0057">Aromatic amino acid biosynthesis</keyword>
<dbReference type="RefSeq" id="WP_109305380.1">
    <property type="nucleotide sequence ID" value="NZ_BJUF01000082.1"/>
</dbReference>
<dbReference type="SUPFAM" id="SSF51366">
    <property type="entry name" value="Ribulose-phoshate binding barrel"/>
    <property type="match status" value="1"/>
</dbReference>
<name>A0A2U3AN90_9BACL</name>
<accession>A0A2U3AN90</accession>
<organism evidence="11 12">
    <name type="scientific">Kurthia sibirica</name>
    <dbReference type="NCBI Taxonomy" id="202750"/>
    <lineage>
        <taxon>Bacteria</taxon>
        <taxon>Bacillati</taxon>
        <taxon>Bacillota</taxon>
        <taxon>Bacilli</taxon>
        <taxon>Bacillales</taxon>
        <taxon>Caryophanaceae</taxon>
        <taxon>Kurthia</taxon>
    </lineage>
</organism>
<dbReference type="PANTHER" id="PTHR43406:SF1">
    <property type="entry name" value="TRYPTOPHAN SYNTHASE ALPHA CHAIN, CHLOROPLASTIC"/>
    <property type="match status" value="1"/>
</dbReference>
<evidence type="ECO:0000256" key="2">
    <source>
        <dbReference type="ARBA" id="ARBA00004733"/>
    </source>
</evidence>
<dbReference type="InterPro" id="IPR013785">
    <property type="entry name" value="Aldolase_TIM"/>
</dbReference>
<evidence type="ECO:0000256" key="3">
    <source>
        <dbReference type="ARBA" id="ARBA00011270"/>
    </source>
</evidence>
<evidence type="ECO:0000256" key="1">
    <source>
        <dbReference type="ARBA" id="ARBA00003365"/>
    </source>
</evidence>